<evidence type="ECO:0000256" key="3">
    <source>
        <dbReference type="ARBA" id="ARBA00022737"/>
    </source>
</evidence>
<gene>
    <name evidence="10" type="ORF">PIIN_03965</name>
</gene>
<feature type="compositionally biased region" description="Low complexity" evidence="8">
    <location>
        <begin position="169"/>
        <end position="182"/>
    </location>
</feature>
<evidence type="ECO:0000256" key="8">
    <source>
        <dbReference type="SAM" id="MobiDB-lite"/>
    </source>
</evidence>
<dbReference type="InterPro" id="IPR013087">
    <property type="entry name" value="Znf_C2H2_type"/>
</dbReference>
<keyword evidence="2" id="KW-0479">Metal-binding</keyword>
<dbReference type="Proteomes" id="UP000007148">
    <property type="component" value="Unassembled WGS sequence"/>
</dbReference>
<comment type="subcellular location">
    <subcellularLocation>
        <location evidence="1">Nucleus</location>
    </subcellularLocation>
</comment>
<dbReference type="GO" id="GO:0008270">
    <property type="term" value="F:zinc ion binding"/>
    <property type="evidence" value="ECO:0007669"/>
    <property type="project" value="UniProtKB-KW"/>
</dbReference>
<feature type="compositionally biased region" description="Low complexity" evidence="8">
    <location>
        <begin position="1"/>
        <end position="11"/>
    </location>
</feature>
<dbReference type="GO" id="GO:0005634">
    <property type="term" value="C:nucleus"/>
    <property type="evidence" value="ECO:0007669"/>
    <property type="project" value="UniProtKB-SubCell"/>
</dbReference>
<evidence type="ECO:0000256" key="4">
    <source>
        <dbReference type="ARBA" id="ARBA00022771"/>
    </source>
</evidence>
<keyword evidence="4 7" id="KW-0863">Zinc-finger</keyword>
<dbReference type="Gene3D" id="3.30.160.60">
    <property type="entry name" value="Classic Zinc Finger"/>
    <property type="match status" value="2"/>
</dbReference>
<dbReference type="eggNOG" id="KOG1721">
    <property type="taxonomic scope" value="Eukaryota"/>
</dbReference>
<dbReference type="SUPFAM" id="SSF57667">
    <property type="entry name" value="beta-beta-alpha zinc fingers"/>
    <property type="match status" value="1"/>
</dbReference>
<dbReference type="GO" id="GO:0010468">
    <property type="term" value="P:regulation of gene expression"/>
    <property type="evidence" value="ECO:0007669"/>
    <property type="project" value="TreeGrafter"/>
</dbReference>
<accession>G4TFD1</accession>
<dbReference type="FunFam" id="3.30.160.60:FF:000145">
    <property type="entry name" value="Zinc finger protein 574"/>
    <property type="match status" value="1"/>
</dbReference>
<organism evidence="10 11">
    <name type="scientific">Serendipita indica (strain DSM 11827)</name>
    <name type="common">Root endophyte fungus</name>
    <name type="synonym">Piriformospora indica</name>
    <dbReference type="NCBI Taxonomy" id="1109443"/>
    <lineage>
        <taxon>Eukaryota</taxon>
        <taxon>Fungi</taxon>
        <taxon>Dikarya</taxon>
        <taxon>Basidiomycota</taxon>
        <taxon>Agaricomycotina</taxon>
        <taxon>Agaricomycetes</taxon>
        <taxon>Sebacinales</taxon>
        <taxon>Serendipitaceae</taxon>
        <taxon>Serendipita</taxon>
    </lineage>
</organism>
<evidence type="ECO:0000259" key="9">
    <source>
        <dbReference type="PROSITE" id="PS50157"/>
    </source>
</evidence>
<feature type="region of interest" description="Disordered" evidence="8">
    <location>
        <begin position="132"/>
        <end position="151"/>
    </location>
</feature>
<dbReference type="OrthoDB" id="8922241at2759"/>
<reference evidence="10 11" key="1">
    <citation type="journal article" date="2011" name="PLoS Pathog.">
        <title>Endophytic Life Strategies Decoded by Genome and Transcriptome Analyses of the Mutualistic Root Symbiont Piriformospora indica.</title>
        <authorList>
            <person name="Zuccaro A."/>
            <person name="Lahrmann U."/>
            <person name="Guldener U."/>
            <person name="Langen G."/>
            <person name="Pfiffi S."/>
            <person name="Biedenkopf D."/>
            <person name="Wong P."/>
            <person name="Samans B."/>
            <person name="Grimm C."/>
            <person name="Basiewicz M."/>
            <person name="Murat C."/>
            <person name="Martin F."/>
            <person name="Kogel K.H."/>
        </authorList>
    </citation>
    <scope>NUCLEOTIDE SEQUENCE [LARGE SCALE GENOMIC DNA]</scope>
    <source>
        <strain evidence="10 11">DSM 11827</strain>
    </source>
</reference>
<dbReference type="InterPro" id="IPR050331">
    <property type="entry name" value="Zinc_finger"/>
</dbReference>
<name>G4TFD1_SERID</name>
<keyword evidence="11" id="KW-1185">Reference proteome</keyword>
<keyword evidence="5" id="KW-0862">Zinc</keyword>
<dbReference type="EMBL" id="CAFZ01000070">
    <property type="protein sequence ID" value="CCA70025.1"/>
    <property type="molecule type" value="Genomic_DNA"/>
</dbReference>
<dbReference type="Pfam" id="PF00096">
    <property type="entry name" value="zf-C2H2"/>
    <property type="match status" value="2"/>
</dbReference>
<keyword evidence="6" id="KW-0539">Nucleus</keyword>
<evidence type="ECO:0000256" key="1">
    <source>
        <dbReference type="ARBA" id="ARBA00004123"/>
    </source>
</evidence>
<dbReference type="InParanoid" id="G4TFD1"/>
<evidence type="ECO:0000256" key="5">
    <source>
        <dbReference type="ARBA" id="ARBA00022833"/>
    </source>
</evidence>
<dbReference type="AlphaFoldDB" id="G4TFD1"/>
<dbReference type="PANTHER" id="PTHR16515:SF66">
    <property type="entry name" value="C2H2-TYPE DOMAIN-CONTAINING PROTEIN"/>
    <property type="match status" value="1"/>
</dbReference>
<dbReference type="PROSITE" id="PS50157">
    <property type="entry name" value="ZINC_FINGER_C2H2_2"/>
    <property type="match status" value="1"/>
</dbReference>
<proteinExistence type="predicted"/>
<feature type="region of interest" description="Disordered" evidence="8">
    <location>
        <begin position="1"/>
        <end position="59"/>
    </location>
</feature>
<feature type="domain" description="C2H2-type" evidence="9">
    <location>
        <begin position="224"/>
        <end position="251"/>
    </location>
</feature>
<dbReference type="InterPro" id="IPR036236">
    <property type="entry name" value="Znf_C2H2_sf"/>
</dbReference>
<feature type="compositionally biased region" description="Low complexity" evidence="8">
    <location>
        <begin position="193"/>
        <end position="222"/>
    </location>
</feature>
<protein>
    <recommendedName>
        <fullName evidence="9">C2H2-type domain-containing protein</fullName>
    </recommendedName>
</protein>
<evidence type="ECO:0000256" key="6">
    <source>
        <dbReference type="ARBA" id="ARBA00023242"/>
    </source>
</evidence>
<sequence>MSSQQTQQQTQEDAYYDQVNHGHHPGYLQGQIAQNQPYGQPGIYDQRQYASAASYPDGRPHFSATTPDGLGYSYPSGDGREYHPGVPTTSMPPQGADVYNPPLHSPGAYAHHGHYLQPGGYRADSSSYFVDARSGGPAGSPGMPAQQGLAATRPVPARLNTAPVYLNDSQHSPSGISSHSPSALRASVDPFNSSSSLSSQQSGVGPNSSLPPSSTTSAPQARPHVCEHCGLAFVRGHDLKRHLSTHSNTKPHVCECGKSFSRKDALKRHAFLKSCGTEKTSGYVTSED</sequence>
<dbReference type="HOGENOM" id="CLU_855717_0_0_1"/>
<dbReference type="PROSITE" id="PS00028">
    <property type="entry name" value="ZINC_FINGER_C2H2_1"/>
    <property type="match status" value="1"/>
</dbReference>
<comment type="caution">
    <text evidence="10">The sequence shown here is derived from an EMBL/GenBank/DDBJ whole genome shotgun (WGS) entry which is preliminary data.</text>
</comment>
<keyword evidence="3" id="KW-0677">Repeat</keyword>
<evidence type="ECO:0000256" key="7">
    <source>
        <dbReference type="PROSITE-ProRule" id="PRU00042"/>
    </source>
</evidence>
<dbReference type="STRING" id="1109443.G4TFD1"/>
<evidence type="ECO:0000256" key="2">
    <source>
        <dbReference type="ARBA" id="ARBA00022723"/>
    </source>
</evidence>
<dbReference type="PANTHER" id="PTHR16515">
    <property type="entry name" value="PR DOMAIN ZINC FINGER PROTEIN"/>
    <property type="match status" value="1"/>
</dbReference>
<evidence type="ECO:0000313" key="10">
    <source>
        <dbReference type="EMBL" id="CCA70025.1"/>
    </source>
</evidence>
<dbReference type="OMA" id="HYESQHA"/>
<feature type="region of interest" description="Disordered" evidence="8">
    <location>
        <begin position="165"/>
        <end position="222"/>
    </location>
</feature>
<evidence type="ECO:0000313" key="11">
    <source>
        <dbReference type="Proteomes" id="UP000007148"/>
    </source>
</evidence>